<dbReference type="InterPro" id="IPR008979">
    <property type="entry name" value="Galactose-bd-like_sf"/>
</dbReference>
<evidence type="ECO:0000313" key="2">
    <source>
        <dbReference type="Proteomes" id="UP001470230"/>
    </source>
</evidence>
<name>A0ABR2J242_9EUKA</name>
<evidence type="ECO:0008006" key="3">
    <source>
        <dbReference type="Google" id="ProtNLM"/>
    </source>
</evidence>
<keyword evidence="2" id="KW-1185">Reference proteome</keyword>
<protein>
    <recommendedName>
        <fullName evidence="3">F5/8 type C domain-containing protein</fullName>
    </recommendedName>
</protein>
<sequence length="479" mass="56688">MMNTTYIIPTSNFKRLIENDFSDKFQFIIREANINNFHKDENLKKIKIITTTNKARIISRKINEIYQIDPTINKFHISLLNEDPSDIKQIIELLVRCNGEEIEIPIEKENLFSKILYIFGENEGGTVFEIKNQDEAISLLNTNFHDNSICYLSNNFIDLITSGQAKNLSQIILFEIIDNYFCTRQNNINQKEIAKIFKLMQREEPESQIIIHFLIQIPIESFDDEMINYFYSHLDDKCVQNDISQVIYILKKHLLLLTSMSKRKSKFSITKKPPERNKITECQYKDNELSGIINHLEKEYGKDLKKKGILTITGGGYHNSSCPITNLIKYDKDNINDFYYNYSSQNPKSENDSWIEFDFGHRKVNLSSYTIRACCHEISNECKAKSWRIVGSNDHENWDLLDHEINRSEIKEKYSLHRFVCEKSSKYYRYIRYIQEETWHTNEECKYHLHFSCFEFFGSIMEDNSPYIMQIKLANQSYS</sequence>
<proteinExistence type="predicted"/>
<evidence type="ECO:0000313" key="1">
    <source>
        <dbReference type="EMBL" id="KAK8871682.1"/>
    </source>
</evidence>
<accession>A0ABR2J242</accession>
<dbReference type="EMBL" id="JAPFFF010000013">
    <property type="protein sequence ID" value="KAK8871682.1"/>
    <property type="molecule type" value="Genomic_DNA"/>
</dbReference>
<dbReference type="Proteomes" id="UP001470230">
    <property type="component" value="Unassembled WGS sequence"/>
</dbReference>
<reference evidence="1 2" key="1">
    <citation type="submission" date="2024-04" db="EMBL/GenBank/DDBJ databases">
        <title>Tritrichomonas musculus Genome.</title>
        <authorList>
            <person name="Alves-Ferreira E."/>
            <person name="Grigg M."/>
            <person name="Lorenzi H."/>
            <person name="Galac M."/>
        </authorList>
    </citation>
    <scope>NUCLEOTIDE SEQUENCE [LARGE SCALE GENOMIC DNA]</scope>
    <source>
        <strain evidence="1 2">EAF2021</strain>
    </source>
</reference>
<gene>
    <name evidence="1" type="ORF">M9Y10_007421</name>
</gene>
<dbReference type="SUPFAM" id="SSF49785">
    <property type="entry name" value="Galactose-binding domain-like"/>
    <property type="match status" value="1"/>
</dbReference>
<comment type="caution">
    <text evidence="1">The sequence shown here is derived from an EMBL/GenBank/DDBJ whole genome shotgun (WGS) entry which is preliminary data.</text>
</comment>
<dbReference type="Gene3D" id="2.60.120.260">
    <property type="entry name" value="Galactose-binding domain-like"/>
    <property type="match status" value="1"/>
</dbReference>
<organism evidence="1 2">
    <name type="scientific">Tritrichomonas musculus</name>
    <dbReference type="NCBI Taxonomy" id="1915356"/>
    <lineage>
        <taxon>Eukaryota</taxon>
        <taxon>Metamonada</taxon>
        <taxon>Parabasalia</taxon>
        <taxon>Tritrichomonadida</taxon>
        <taxon>Tritrichomonadidae</taxon>
        <taxon>Tritrichomonas</taxon>
    </lineage>
</organism>